<keyword evidence="1" id="KW-0175">Coiled coil</keyword>
<accession>F9P8X8</accession>
<evidence type="ECO:0000313" key="4">
    <source>
        <dbReference type="EMBL" id="GAD43965.1"/>
    </source>
</evidence>
<dbReference type="EC" id="2.4.-.-" evidence="3"/>
<evidence type="ECO:0000256" key="1">
    <source>
        <dbReference type="SAM" id="Coils"/>
    </source>
</evidence>
<dbReference type="PANTHER" id="PTHR22916">
    <property type="entry name" value="GLYCOSYLTRANSFERASE"/>
    <property type="match status" value="1"/>
</dbReference>
<gene>
    <name evidence="4" type="ORF">ANG5_0493</name>
    <name evidence="3" type="ORF">HMPREF1042_1287</name>
</gene>
<keyword evidence="6" id="KW-1185">Reference proteome</keyword>
<sequence length="469" mass="54572">MGTTPFVSIICTVFNKEPWLKKTIDSFLAQKTNFTFEIILVDDASSDGSRRIIQDYQANFPDLIRAFYQDENQGIAKTWVTICKEVRGNYIARCDGDDFWLDPLKLQKQVDLLESKPNCKWSNTDFDIYDEKGSFVSKAGFASKTISLADTYEKMLATRGFTMASTWLVDRDLMLEVNKELDLTTSDDTFNLQMELFQRTSLAYLDEATVAYTINQGSDSRPCDFKKLEQRFQKLLQTQLEYLDKYPNADFKEMTKILLERNNTYEIQLSKPTNSLSHIGVEHVTIYFENEEGTFSQATIFQRLLQHEDSILFSLPEQSTKLRIDLSEIPSYYSTVSLIDVDHNTEILPTYSNGFVVNNHYFFPKQDPQLIYEIRNFHGKIFVLHYKMLNVDNLNQTDYIGNILGNELKNLTAKLENQTELKTRLKNIEEENRKLSKDVEDITHQYNSVVHSRRWTIPTKIINIFKKGK</sequence>
<dbReference type="RefSeq" id="WP_006268768.1">
    <property type="nucleotide sequence ID" value="NZ_BASX01000003.1"/>
</dbReference>
<dbReference type="AlphaFoldDB" id="F9P8X8"/>
<dbReference type="eggNOG" id="COG0463">
    <property type="taxonomic scope" value="Bacteria"/>
</dbReference>
<feature type="domain" description="Glycosyltransferase 2-like" evidence="2">
    <location>
        <begin position="8"/>
        <end position="117"/>
    </location>
</feature>
<dbReference type="PANTHER" id="PTHR22916:SF3">
    <property type="entry name" value="UDP-GLCNAC:BETAGAL BETA-1,3-N-ACETYLGLUCOSAMINYLTRANSFERASE-LIKE PROTEIN 1"/>
    <property type="match status" value="1"/>
</dbReference>
<keyword evidence="3" id="KW-0328">Glycosyltransferase</keyword>
<dbReference type="Pfam" id="PF00535">
    <property type="entry name" value="Glycos_transf_2"/>
    <property type="match status" value="1"/>
</dbReference>
<evidence type="ECO:0000259" key="2">
    <source>
        <dbReference type="Pfam" id="PF00535"/>
    </source>
</evidence>
<reference evidence="4 6" key="2">
    <citation type="submission" date="2013-09" db="EMBL/GenBank/DDBJ databases">
        <title>Genome Sequences of seven clinical isolates and type strains of anginosus group streptococci.</title>
        <authorList>
            <person name="Maruyama F."/>
            <person name="Sakurai A."/>
            <person name="Ogura Y."/>
            <person name="Homma H."/>
            <person name="Takahashi N."/>
            <person name="Ohtsubo Y."/>
            <person name="Hoshino T."/>
            <person name="Okahashi N."/>
            <person name="Nakagawa I."/>
            <person name="Kimura S."/>
            <person name="Fujiwara T."/>
            <person name="Hayashi T."/>
            <person name="Shintani S."/>
        </authorList>
    </citation>
    <scope>NUCLEOTIDE SEQUENCE [LARGE SCALE GENOMIC DNA]</scope>
    <source>
        <strain evidence="4">CCUG 46377</strain>
        <strain evidence="6">CCUG46377</strain>
    </source>
</reference>
<feature type="coiled-coil region" evidence="1">
    <location>
        <begin position="408"/>
        <end position="445"/>
    </location>
</feature>
<evidence type="ECO:0000313" key="5">
    <source>
        <dbReference type="Proteomes" id="UP000003287"/>
    </source>
</evidence>
<protein>
    <submittedName>
        <fullName evidence="3">Glycosyltransferase, group 2 family protein</fullName>
        <ecNumber evidence="3">2.4.-.-</ecNumber>
    </submittedName>
</protein>
<reference evidence="3 5" key="1">
    <citation type="submission" date="2011-06" db="EMBL/GenBank/DDBJ databases">
        <authorList>
            <person name="Harkins D.M."/>
            <person name="Madupu R."/>
            <person name="Durkin A.S."/>
            <person name="Torralba M."/>
            <person name="Methe B."/>
            <person name="Sutton G.G."/>
            <person name="Nelson K.E."/>
        </authorList>
    </citation>
    <scope>NUCLEOTIDE SEQUENCE [LARGE SCALE GENOMIC DNA]</scope>
    <source>
        <strain evidence="3 5">SK1060</strain>
    </source>
</reference>
<evidence type="ECO:0000313" key="3">
    <source>
        <dbReference type="EMBL" id="EGV07981.1"/>
    </source>
</evidence>
<organism evidence="3 5">
    <name type="scientific">Streptococcus constellatus subsp. pharyngis SK1060 = CCUG 46377</name>
    <dbReference type="NCBI Taxonomy" id="1035184"/>
    <lineage>
        <taxon>Bacteria</taxon>
        <taxon>Bacillati</taxon>
        <taxon>Bacillota</taxon>
        <taxon>Bacilli</taxon>
        <taxon>Lactobacillales</taxon>
        <taxon>Streptococcaceae</taxon>
        <taxon>Streptococcus</taxon>
        <taxon>Streptococcus anginosus group</taxon>
    </lineage>
</organism>
<dbReference type="EMBL" id="BASX01000003">
    <property type="protein sequence ID" value="GAD43965.1"/>
    <property type="molecule type" value="Genomic_DNA"/>
</dbReference>
<dbReference type="Gene3D" id="3.90.550.10">
    <property type="entry name" value="Spore Coat Polysaccharide Biosynthesis Protein SpsA, Chain A"/>
    <property type="match status" value="1"/>
</dbReference>
<name>F9P8X8_STRCV</name>
<proteinExistence type="predicted"/>
<dbReference type="CDD" id="cd00761">
    <property type="entry name" value="Glyco_tranf_GTA_type"/>
    <property type="match status" value="1"/>
</dbReference>
<dbReference type="GO" id="GO:0016758">
    <property type="term" value="F:hexosyltransferase activity"/>
    <property type="evidence" value="ECO:0007669"/>
    <property type="project" value="UniProtKB-ARBA"/>
</dbReference>
<keyword evidence="3" id="KW-0808">Transferase</keyword>
<dbReference type="EMBL" id="AFUP01000006">
    <property type="protein sequence ID" value="EGV07981.1"/>
    <property type="molecule type" value="Genomic_DNA"/>
</dbReference>
<dbReference type="Proteomes" id="UP000003287">
    <property type="component" value="Unassembled WGS sequence"/>
</dbReference>
<dbReference type="InterPro" id="IPR029044">
    <property type="entry name" value="Nucleotide-diphossugar_trans"/>
</dbReference>
<evidence type="ECO:0000313" key="6">
    <source>
        <dbReference type="Proteomes" id="UP000016985"/>
    </source>
</evidence>
<dbReference type="InterPro" id="IPR001173">
    <property type="entry name" value="Glyco_trans_2-like"/>
</dbReference>
<dbReference type="Proteomes" id="UP000016985">
    <property type="component" value="Unassembled WGS sequence"/>
</dbReference>
<dbReference type="SUPFAM" id="SSF53448">
    <property type="entry name" value="Nucleotide-diphospho-sugar transferases"/>
    <property type="match status" value="1"/>
</dbReference>